<organism evidence="2 3">
    <name type="scientific">Cellulophaga algicola (strain DSM 14237 / IC166 / ACAM 630)</name>
    <dbReference type="NCBI Taxonomy" id="688270"/>
    <lineage>
        <taxon>Bacteria</taxon>
        <taxon>Pseudomonadati</taxon>
        <taxon>Bacteroidota</taxon>
        <taxon>Flavobacteriia</taxon>
        <taxon>Flavobacteriales</taxon>
        <taxon>Flavobacteriaceae</taxon>
        <taxon>Cellulophaga</taxon>
    </lineage>
</organism>
<dbReference type="AlphaFoldDB" id="E6X4U7"/>
<dbReference type="InterPro" id="IPR026341">
    <property type="entry name" value="T9SS_type_B"/>
</dbReference>
<protein>
    <recommendedName>
        <fullName evidence="1">Ig-like domain-containing protein</fullName>
    </recommendedName>
</protein>
<feature type="domain" description="Ig-like" evidence="1">
    <location>
        <begin position="380"/>
        <end position="459"/>
    </location>
</feature>
<keyword evidence="3" id="KW-1185">Reference proteome</keyword>
<dbReference type="Proteomes" id="UP000008634">
    <property type="component" value="Chromosome"/>
</dbReference>
<feature type="domain" description="Ig-like" evidence="1">
    <location>
        <begin position="747"/>
        <end position="818"/>
    </location>
</feature>
<dbReference type="Pfam" id="PF19081">
    <property type="entry name" value="Ig_7"/>
    <property type="match status" value="2"/>
</dbReference>
<name>E6X4U7_CELAD</name>
<dbReference type="RefSeq" id="WP_013551902.1">
    <property type="nucleotide sequence ID" value="NC_014934.1"/>
</dbReference>
<dbReference type="NCBIfam" id="TIGR04131">
    <property type="entry name" value="Bac_Flav_CTERM"/>
    <property type="match status" value="1"/>
</dbReference>
<dbReference type="EMBL" id="CP002453">
    <property type="protein sequence ID" value="ADV50439.1"/>
    <property type="molecule type" value="Genomic_DNA"/>
</dbReference>
<sequence>MAISLLLGKNPTYGLLIIFFLSFGTLFSQNRTFARTVTNENYVTDSGNSIDQDLSTNAIVRASSGLALGLGAYSGNLELHYLNPVLANTTSYVKIDSEDELLPFLLGGNLGNLLANIGGTVLLGNQEFIVEAKNGTTTVLQGSSNNSNDFSTESMRVIMDEAGNYYIAVTPNTPYDAIRLTNNIGSIIGANTTKNLDVFGVFHGDGTQDCGTPSFTSFNGSGLTLDLLNIGGAGVTNPEFAIDNDPNTASELSLGIIAVAGAVAQTFYFDTPSNPTDQMYITMAIDPSLLQVGIADNIIVKGVNGANEEYSESLTSLLSADVLGLLQSGNATTFSFNPGESIDKVTIGLSSLLNVSLVQSMNIFNVFLAPGVPILDSSSTDVSICEGTSVSLVATTQDATSELRWYDAATDGNLLATLSSGDPFTTPILNADQTYYVSAATPGCLTESPRVEVPVNVVPIPTAGDIGVNGNMFPLCSSNDVVLKPYSEIDGAYIWYLDENKVTEITDGMVDGDITYSINSEDGTLNIVGLDELNSPYTYYVGLKEASAGCENAAGDLKEVEVVIVDSNTTAAVNLDVDSGIILLDEIFEFFNGDPTTTISGAVTGDVNVGDVVNVLVNDTIYIGVLDADLNFNIALDGADLALDLDNVLDIFIEGGVCTNSGDVLINLPEIVVDTILQEFCASDNPTLAAIVLATNLSLFDDLDLEVAVDLNTPLVDGAVYFAGILNIPNSVLPRVQITVAITTVPAPTTTAVNQQFCAGSLATIADLQVNETDVVFYATETGGTALDPSNPLVAGTYYAAAIENGCESTERLALTVTFLENEEATISGEAEAVCIDRMYTYTTEDNFQNYVWTVTGGTISEGGSNTDNAITILWDDLQSTSLSVSYENQLGCTASVSQDIATISCGEVLGEEFGLLVYNEFTPNNDGFNDYFEVKGILNYSSRVQIYNRNGNLVFETVNYQNNWDGIASVSGVLNPGDVLPSGTYYYVINIPELDKNLMGWLQLAR</sequence>
<dbReference type="HOGENOM" id="CLU_298423_0_0_10"/>
<evidence type="ECO:0000313" key="2">
    <source>
        <dbReference type="EMBL" id="ADV50439.1"/>
    </source>
</evidence>
<evidence type="ECO:0000313" key="3">
    <source>
        <dbReference type="Proteomes" id="UP000008634"/>
    </source>
</evidence>
<gene>
    <name evidence="2" type="ordered locus">Celal_3165</name>
</gene>
<reference evidence="2 3" key="1">
    <citation type="journal article" date="2010" name="Stand. Genomic Sci.">
        <title>Complete genome sequence of Cellulophaga algicola type strain (IC166).</title>
        <authorList>
            <person name="Abt B."/>
            <person name="Lu M."/>
            <person name="Misra M."/>
            <person name="Han C."/>
            <person name="Nolan M."/>
            <person name="Lucas S."/>
            <person name="Hammon N."/>
            <person name="Deshpande S."/>
            <person name="Cheng J.F."/>
            <person name="Tapia R."/>
            <person name="Goodwin L."/>
            <person name="Pitluck S."/>
            <person name="Liolios K."/>
            <person name="Pagani I."/>
            <person name="Ivanova N."/>
            <person name="Mavromatis K."/>
            <person name="Ovchinikova G."/>
            <person name="Pati A."/>
            <person name="Chen A."/>
            <person name="Palaniappan K."/>
            <person name="Land M."/>
            <person name="Hauser L."/>
            <person name="Chang Y.J."/>
            <person name="Jeffries C.D."/>
            <person name="Detter J.C."/>
            <person name="Brambilla E."/>
            <person name="Rohde M."/>
            <person name="Tindall B.J."/>
            <person name="Goker M."/>
            <person name="Woyke T."/>
            <person name="Bristow J."/>
            <person name="Eisen J.A."/>
            <person name="Markowitz V."/>
            <person name="Hugenholtz P."/>
            <person name="Kyrpides N.C."/>
            <person name="Klenk H.P."/>
            <person name="Lapidus A."/>
        </authorList>
    </citation>
    <scope>NUCLEOTIDE SEQUENCE [LARGE SCALE GENOMIC DNA]</scope>
    <source>
        <strain evidence="3">DSM 14237 / IC166 / ACAM 630</strain>
    </source>
</reference>
<dbReference type="KEGG" id="cao:Celal_3165"/>
<dbReference type="InterPro" id="IPR044023">
    <property type="entry name" value="Ig_7"/>
</dbReference>
<dbReference type="eggNOG" id="COG1361">
    <property type="taxonomic scope" value="Bacteria"/>
</dbReference>
<accession>E6X4U7</accession>
<dbReference type="Gene3D" id="2.60.40.10">
    <property type="entry name" value="Immunoglobulins"/>
    <property type="match status" value="1"/>
</dbReference>
<dbReference type="InterPro" id="IPR013783">
    <property type="entry name" value="Ig-like_fold"/>
</dbReference>
<proteinExistence type="predicted"/>
<evidence type="ECO:0000259" key="1">
    <source>
        <dbReference type="Pfam" id="PF19081"/>
    </source>
</evidence>
<dbReference type="Pfam" id="PF13585">
    <property type="entry name" value="CHU_C"/>
    <property type="match status" value="1"/>
</dbReference>
<dbReference type="STRING" id="688270.Celal_3165"/>
<dbReference type="OrthoDB" id="1236981at2"/>